<accession>A0ACA9KU94</accession>
<dbReference type="Proteomes" id="UP000789920">
    <property type="component" value="Unassembled WGS sequence"/>
</dbReference>
<reference evidence="1" key="1">
    <citation type="submission" date="2021-06" db="EMBL/GenBank/DDBJ databases">
        <authorList>
            <person name="Kallberg Y."/>
            <person name="Tangrot J."/>
            <person name="Rosling A."/>
        </authorList>
    </citation>
    <scope>NUCLEOTIDE SEQUENCE</scope>
    <source>
        <strain evidence="1">MA461A</strain>
    </source>
</reference>
<keyword evidence="2" id="KW-1185">Reference proteome</keyword>
<sequence>MTDLQNSTTSGGKNKLVVDHGPVFIANVLAARRSSPVKDVVKPDDYTPDHLPTENEIQLYTWKDATLKEIANLFKEVNFESTRPNARISFKLVYIDNLRGKYAFKDLGTVHNMTSTSDDDINLDDARFVIGDFLDVGVFHGAPPRAPERRGSILKDRNRERDRARNSYRSVGNDLRDYGHQHIQVRNVVTCLPLERSSKNPPEATNTNWLPLGCIALIFLINKFNCWLIELNQQTESF</sequence>
<dbReference type="EMBL" id="CAJVQC010001394">
    <property type="protein sequence ID" value="CAG8493544.1"/>
    <property type="molecule type" value="Genomic_DNA"/>
</dbReference>
<comment type="caution">
    <text evidence="1">The sequence shown here is derived from an EMBL/GenBank/DDBJ whole genome shotgun (WGS) entry which is preliminary data.</text>
</comment>
<name>A0ACA9KU94_9GLOM</name>
<evidence type="ECO:0000313" key="2">
    <source>
        <dbReference type="Proteomes" id="UP000789920"/>
    </source>
</evidence>
<proteinExistence type="predicted"/>
<protein>
    <submittedName>
        <fullName evidence="1">35052_t:CDS:1</fullName>
    </submittedName>
</protein>
<evidence type="ECO:0000313" key="1">
    <source>
        <dbReference type="EMBL" id="CAG8493544.1"/>
    </source>
</evidence>
<organism evidence="1 2">
    <name type="scientific">Racocetra persica</name>
    <dbReference type="NCBI Taxonomy" id="160502"/>
    <lineage>
        <taxon>Eukaryota</taxon>
        <taxon>Fungi</taxon>
        <taxon>Fungi incertae sedis</taxon>
        <taxon>Mucoromycota</taxon>
        <taxon>Glomeromycotina</taxon>
        <taxon>Glomeromycetes</taxon>
        <taxon>Diversisporales</taxon>
        <taxon>Gigasporaceae</taxon>
        <taxon>Racocetra</taxon>
    </lineage>
</organism>
<gene>
    <name evidence="1" type="ORF">RPERSI_LOCUS1499</name>
</gene>